<reference evidence="1" key="2">
    <citation type="journal article" date="2020" name="Nat. Commun.">
        <title>Large-scale genome sequencing of mycorrhizal fungi provides insights into the early evolution of symbiotic traits.</title>
        <authorList>
            <person name="Miyauchi S."/>
            <person name="Kiss E."/>
            <person name="Kuo A."/>
            <person name="Drula E."/>
            <person name="Kohler A."/>
            <person name="Sanchez-Garcia M."/>
            <person name="Morin E."/>
            <person name="Andreopoulos B."/>
            <person name="Barry K.W."/>
            <person name="Bonito G."/>
            <person name="Buee M."/>
            <person name="Carver A."/>
            <person name="Chen C."/>
            <person name="Cichocki N."/>
            <person name="Clum A."/>
            <person name="Culley D."/>
            <person name="Crous P.W."/>
            <person name="Fauchery L."/>
            <person name="Girlanda M."/>
            <person name="Hayes R.D."/>
            <person name="Keri Z."/>
            <person name="LaButti K."/>
            <person name="Lipzen A."/>
            <person name="Lombard V."/>
            <person name="Magnuson J."/>
            <person name="Maillard F."/>
            <person name="Murat C."/>
            <person name="Nolan M."/>
            <person name="Ohm R.A."/>
            <person name="Pangilinan J."/>
            <person name="Pereira M.F."/>
            <person name="Perotto S."/>
            <person name="Peter M."/>
            <person name="Pfister S."/>
            <person name="Riley R."/>
            <person name="Sitrit Y."/>
            <person name="Stielow J.B."/>
            <person name="Szollosi G."/>
            <person name="Zifcakova L."/>
            <person name="Stursova M."/>
            <person name="Spatafora J.W."/>
            <person name="Tedersoo L."/>
            <person name="Vaario L.M."/>
            <person name="Yamada A."/>
            <person name="Yan M."/>
            <person name="Wang P."/>
            <person name="Xu J."/>
            <person name="Bruns T."/>
            <person name="Baldrian P."/>
            <person name="Vilgalys R."/>
            <person name="Dunand C."/>
            <person name="Henrissat B."/>
            <person name="Grigoriev I.V."/>
            <person name="Hibbett D."/>
            <person name="Nagy L.G."/>
            <person name="Martin F.M."/>
        </authorList>
    </citation>
    <scope>NUCLEOTIDE SEQUENCE</scope>
    <source>
        <strain evidence="1">P2</strain>
    </source>
</reference>
<gene>
    <name evidence="1" type="ORF">BDM02DRAFT_3098446</name>
</gene>
<evidence type="ECO:0000313" key="1">
    <source>
        <dbReference type="EMBL" id="KAF9647266.1"/>
    </source>
</evidence>
<reference evidence="1" key="1">
    <citation type="submission" date="2019-10" db="EMBL/GenBank/DDBJ databases">
        <authorList>
            <consortium name="DOE Joint Genome Institute"/>
            <person name="Kuo A."/>
            <person name="Miyauchi S."/>
            <person name="Kiss E."/>
            <person name="Drula E."/>
            <person name="Kohler A."/>
            <person name="Sanchez-Garcia M."/>
            <person name="Andreopoulos B."/>
            <person name="Barry K.W."/>
            <person name="Bonito G."/>
            <person name="Buee M."/>
            <person name="Carver A."/>
            <person name="Chen C."/>
            <person name="Cichocki N."/>
            <person name="Clum A."/>
            <person name="Culley D."/>
            <person name="Crous P.W."/>
            <person name="Fauchery L."/>
            <person name="Girlanda M."/>
            <person name="Hayes R."/>
            <person name="Keri Z."/>
            <person name="Labutti K."/>
            <person name="Lipzen A."/>
            <person name="Lombard V."/>
            <person name="Magnuson J."/>
            <person name="Maillard F."/>
            <person name="Morin E."/>
            <person name="Murat C."/>
            <person name="Nolan M."/>
            <person name="Ohm R."/>
            <person name="Pangilinan J."/>
            <person name="Pereira M."/>
            <person name="Perotto S."/>
            <person name="Peter M."/>
            <person name="Riley R."/>
            <person name="Sitrit Y."/>
            <person name="Stielow B."/>
            <person name="Szollosi G."/>
            <person name="Zifcakova L."/>
            <person name="Stursova M."/>
            <person name="Spatafora J.W."/>
            <person name="Tedersoo L."/>
            <person name="Vaario L.-M."/>
            <person name="Yamada A."/>
            <person name="Yan M."/>
            <person name="Wang P."/>
            <person name="Xu J."/>
            <person name="Bruns T."/>
            <person name="Baldrian P."/>
            <person name="Vilgalys R."/>
            <person name="Henrissat B."/>
            <person name="Grigoriev I.V."/>
            <person name="Hibbett D."/>
            <person name="Nagy L.G."/>
            <person name="Martin F.M."/>
        </authorList>
    </citation>
    <scope>NUCLEOTIDE SEQUENCE</scope>
    <source>
        <strain evidence="1">P2</strain>
    </source>
</reference>
<evidence type="ECO:0000313" key="2">
    <source>
        <dbReference type="Proteomes" id="UP000886501"/>
    </source>
</evidence>
<sequence length="52" mass="6062">MCGLHVRAAHLLPVFRGDVAVPREINFSHTLDIFATFYVNKYIDYRAFETVF</sequence>
<organism evidence="1 2">
    <name type="scientific">Thelephora ganbajun</name>
    <name type="common">Ganba fungus</name>
    <dbReference type="NCBI Taxonomy" id="370292"/>
    <lineage>
        <taxon>Eukaryota</taxon>
        <taxon>Fungi</taxon>
        <taxon>Dikarya</taxon>
        <taxon>Basidiomycota</taxon>
        <taxon>Agaricomycotina</taxon>
        <taxon>Agaricomycetes</taxon>
        <taxon>Thelephorales</taxon>
        <taxon>Thelephoraceae</taxon>
        <taxon>Thelephora</taxon>
    </lineage>
</organism>
<protein>
    <submittedName>
        <fullName evidence="1">Uncharacterized protein</fullName>
    </submittedName>
</protein>
<accession>A0ACB6ZDM1</accession>
<proteinExistence type="predicted"/>
<comment type="caution">
    <text evidence="1">The sequence shown here is derived from an EMBL/GenBank/DDBJ whole genome shotgun (WGS) entry which is preliminary data.</text>
</comment>
<name>A0ACB6ZDM1_THEGA</name>
<dbReference type="Proteomes" id="UP000886501">
    <property type="component" value="Unassembled WGS sequence"/>
</dbReference>
<keyword evidence="2" id="KW-1185">Reference proteome</keyword>
<dbReference type="EMBL" id="MU118038">
    <property type="protein sequence ID" value="KAF9647266.1"/>
    <property type="molecule type" value="Genomic_DNA"/>
</dbReference>